<accession>A0A6H5IZP2</accession>
<evidence type="ECO:0000313" key="1">
    <source>
        <dbReference type="EMBL" id="CAB0043763.1"/>
    </source>
</evidence>
<organism evidence="1 2">
    <name type="scientific">Trichogramma brassicae</name>
    <dbReference type="NCBI Taxonomy" id="86971"/>
    <lineage>
        <taxon>Eukaryota</taxon>
        <taxon>Metazoa</taxon>
        <taxon>Ecdysozoa</taxon>
        <taxon>Arthropoda</taxon>
        <taxon>Hexapoda</taxon>
        <taxon>Insecta</taxon>
        <taxon>Pterygota</taxon>
        <taxon>Neoptera</taxon>
        <taxon>Endopterygota</taxon>
        <taxon>Hymenoptera</taxon>
        <taxon>Apocrita</taxon>
        <taxon>Proctotrupomorpha</taxon>
        <taxon>Chalcidoidea</taxon>
        <taxon>Trichogrammatidae</taxon>
        <taxon>Trichogramma</taxon>
    </lineage>
</organism>
<dbReference type="EMBL" id="CADCXV010001343">
    <property type="protein sequence ID" value="CAB0043763.1"/>
    <property type="molecule type" value="Genomic_DNA"/>
</dbReference>
<dbReference type="AlphaFoldDB" id="A0A6H5IZP2"/>
<sequence length="170" mass="19614">MPNTGGPRSSQRELYAHVNDSILLYGAPIWRCATKTHSYIRQAEAVHRRACLRVISGRPHVSYDVTYVIAGVPPLALLVDERARIYQRRPEDVKEEERRETLRSLQDRLNRAPKGRWTHRLIPKIAEWVERGHGEVGYYLTQLLSRHGYFKSHSQRYDNTLSASAQPAQA</sequence>
<protein>
    <submittedName>
        <fullName evidence="1">Uncharacterized protein</fullName>
    </submittedName>
</protein>
<evidence type="ECO:0000313" key="2">
    <source>
        <dbReference type="Proteomes" id="UP000479190"/>
    </source>
</evidence>
<proteinExistence type="predicted"/>
<keyword evidence="2" id="KW-1185">Reference proteome</keyword>
<name>A0A6H5IZP2_9HYME</name>
<dbReference type="Proteomes" id="UP000479190">
    <property type="component" value="Unassembled WGS sequence"/>
</dbReference>
<gene>
    <name evidence="1" type="ORF">TBRA_LOCUS15351</name>
</gene>
<dbReference type="OrthoDB" id="7700848at2759"/>
<reference evidence="1 2" key="1">
    <citation type="submission" date="2020-02" db="EMBL/GenBank/DDBJ databases">
        <authorList>
            <person name="Ferguson B K."/>
        </authorList>
    </citation>
    <scope>NUCLEOTIDE SEQUENCE [LARGE SCALE GENOMIC DNA]</scope>
</reference>